<evidence type="ECO:0000256" key="1">
    <source>
        <dbReference type="SAM" id="MobiDB-lite"/>
    </source>
</evidence>
<dbReference type="AlphaFoldDB" id="A0A7W8NGK1"/>
<dbReference type="EMBL" id="JACHFL010000004">
    <property type="protein sequence ID" value="MBB5363062.1"/>
    <property type="molecule type" value="Genomic_DNA"/>
</dbReference>
<keyword evidence="3" id="KW-1185">Reference proteome</keyword>
<gene>
    <name evidence="2" type="ORF">HNQ08_002160</name>
</gene>
<protein>
    <submittedName>
        <fullName evidence="2">Uncharacterized protein</fullName>
    </submittedName>
</protein>
<feature type="compositionally biased region" description="Basic and acidic residues" evidence="1">
    <location>
        <begin position="145"/>
        <end position="156"/>
    </location>
</feature>
<dbReference type="Proteomes" id="UP000552709">
    <property type="component" value="Unassembled WGS sequence"/>
</dbReference>
<evidence type="ECO:0000313" key="2">
    <source>
        <dbReference type="EMBL" id="MBB5363062.1"/>
    </source>
</evidence>
<comment type="caution">
    <text evidence="2">The sequence shown here is derived from an EMBL/GenBank/DDBJ whole genome shotgun (WGS) entry which is preliminary data.</text>
</comment>
<accession>A0A7W8NGK1</accession>
<reference evidence="2 3" key="1">
    <citation type="submission" date="2020-08" db="EMBL/GenBank/DDBJ databases">
        <title>Genomic Encyclopedia of Type Strains, Phase IV (KMG-IV): sequencing the most valuable type-strain genomes for metagenomic binning, comparative biology and taxonomic classification.</title>
        <authorList>
            <person name="Goeker M."/>
        </authorList>
    </citation>
    <scope>NUCLEOTIDE SEQUENCE [LARGE SCALE GENOMIC DNA]</scope>
    <source>
        <strain evidence="2 3">DSM 27939</strain>
    </source>
</reference>
<feature type="region of interest" description="Disordered" evidence="1">
    <location>
        <begin position="137"/>
        <end position="163"/>
    </location>
</feature>
<dbReference type="RefSeq" id="WP_184131241.1">
    <property type="nucleotide sequence ID" value="NZ_JACHFL010000004.1"/>
</dbReference>
<proteinExistence type="predicted"/>
<name>A0A7W8NGK1_9DEIO</name>
<organism evidence="2 3">
    <name type="scientific">Deinococcus humi</name>
    <dbReference type="NCBI Taxonomy" id="662880"/>
    <lineage>
        <taxon>Bacteria</taxon>
        <taxon>Thermotogati</taxon>
        <taxon>Deinococcota</taxon>
        <taxon>Deinococci</taxon>
        <taxon>Deinococcales</taxon>
        <taxon>Deinococcaceae</taxon>
        <taxon>Deinococcus</taxon>
    </lineage>
</organism>
<evidence type="ECO:0000313" key="3">
    <source>
        <dbReference type="Proteomes" id="UP000552709"/>
    </source>
</evidence>
<sequence length="202" mass="22416">MSAFGVTVLERQQEGKKILLAYRASGRPISAKVCEDIGEDHGFYDPRTEPTLTLGAYVGARIIREGFTGELCEHRWDMVAHFSRNPYGYVRTCGKCGITTMESHKKRSNTGTYTYGEWELREHIWRKWMNLGPVPGSLVAQPHHGKGEEADPRQEHGGTSTETLDERLKSLRPGLPCCGEYGACTGGSGCWADEPDNIPEGL</sequence>